<keyword evidence="5" id="KW-1185">Reference proteome</keyword>
<evidence type="ECO:0000313" key="2">
    <source>
        <dbReference type="EMBL" id="NWJ47807.1"/>
    </source>
</evidence>
<evidence type="ECO:0000313" key="3">
    <source>
        <dbReference type="EMBL" id="WJW69712.1"/>
    </source>
</evidence>
<dbReference type="Proteomes" id="UP001431572">
    <property type="component" value="Chromosome 2"/>
</dbReference>
<reference evidence="2 4" key="1">
    <citation type="submission" date="2020-06" db="EMBL/GenBank/DDBJ databases">
        <title>Anoxygenic phototrophic Chloroflexota member uses a Type I reaction center.</title>
        <authorList>
            <person name="Tsuji J.M."/>
            <person name="Shaw N.A."/>
            <person name="Nagashima S."/>
            <person name="Venkiteswaran J."/>
            <person name="Schiff S.L."/>
            <person name="Hanada S."/>
            <person name="Tank M."/>
            <person name="Neufeld J.D."/>
        </authorList>
    </citation>
    <scope>NUCLEOTIDE SEQUENCE [LARGE SCALE GENOMIC DNA]</scope>
    <source>
        <strain evidence="2">L227-S17</strain>
    </source>
</reference>
<dbReference type="EMBL" id="CP128400">
    <property type="protein sequence ID" value="WJW69712.1"/>
    <property type="molecule type" value="Genomic_DNA"/>
</dbReference>
<proteinExistence type="predicted"/>
<evidence type="ECO:0000313" key="5">
    <source>
        <dbReference type="Proteomes" id="UP001431572"/>
    </source>
</evidence>
<dbReference type="SUPFAM" id="SSF53474">
    <property type="entry name" value="alpha/beta-Hydrolases"/>
    <property type="match status" value="1"/>
</dbReference>
<dbReference type="InterPro" id="IPR000073">
    <property type="entry name" value="AB_hydrolase_1"/>
</dbReference>
<organism evidence="2 4">
    <name type="scientific">Candidatus Chlorohelix allophototropha</name>
    <dbReference type="NCBI Taxonomy" id="3003348"/>
    <lineage>
        <taxon>Bacteria</taxon>
        <taxon>Bacillati</taxon>
        <taxon>Chloroflexota</taxon>
        <taxon>Chloroflexia</taxon>
        <taxon>Candidatus Chloroheliales</taxon>
        <taxon>Candidatus Chloroheliaceae</taxon>
        <taxon>Candidatus Chlorohelix</taxon>
    </lineage>
</organism>
<dbReference type="PANTHER" id="PTHR43798">
    <property type="entry name" value="MONOACYLGLYCEROL LIPASE"/>
    <property type="match status" value="1"/>
</dbReference>
<evidence type="ECO:0000259" key="1">
    <source>
        <dbReference type="Pfam" id="PF00561"/>
    </source>
</evidence>
<dbReference type="GO" id="GO:0016787">
    <property type="term" value="F:hydrolase activity"/>
    <property type="evidence" value="ECO:0007669"/>
    <property type="project" value="UniProtKB-KW"/>
</dbReference>
<dbReference type="AlphaFoldDB" id="A0A8T7M6P5"/>
<keyword evidence="2" id="KW-0378">Hydrolase</keyword>
<reference evidence="3" key="2">
    <citation type="journal article" date="2024" name="Nature">
        <title>Anoxygenic phototroph of the Chloroflexota uses a type I reaction centre.</title>
        <authorList>
            <person name="Tsuji J.M."/>
            <person name="Shaw N.A."/>
            <person name="Nagashima S."/>
            <person name="Venkiteswaran J.J."/>
            <person name="Schiff S.L."/>
            <person name="Watanabe T."/>
            <person name="Fukui M."/>
            <person name="Hanada S."/>
            <person name="Tank M."/>
            <person name="Neufeld J.D."/>
        </authorList>
    </citation>
    <scope>NUCLEOTIDE SEQUENCE</scope>
    <source>
        <strain evidence="3">L227-S17</strain>
    </source>
</reference>
<sequence length="270" mass="30612">MESPEITITRGFISLDWGQIHYRTAGQGIPLVLLHKTYFSSRSYSKVLPLLADGFRVIAPDLPGNGESDDPPRQWELERYAIELLKFLDKLGIARFHIAGASSGAALACEIAASYPERVLKLVLFGLPRWFDEAARETMRHDPVYYGALKTSEDGSHLTEIWQRNYPNWQHLPFENFHHYFMDFISRKPRAYEMVEAVLRYPEASRLPLILPTIPTLLVSGDADERFAPFIEDTKRLVPHAQAVALPPGSMLALRDPTLFASTIREFVSG</sequence>
<dbReference type="RefSeq" id="WP_341471585.1">
    <property type="nucleotide sequence ID" value="NZ_CP128400.1"/>
</dbReference>
<dbReference type="InterPro" id="IPR029058">
    <property type="entry name" value="AB_hydrolase_fold"/>
</dbReference>
<accession>A0A8T7M6P5</accession>
<dbReference type="InterPro" id="IPR000639">
    <property type="entry name" value="Epox_hydrolase-like"/>
</dbReference>
<evidence type="ECO:0000313" key="4">
    <source>
        <dbReference type="Proteomes" id="UP000521676"/>
    </source>
</evidence>
<dbReference type="PRINTS" id="PR00412">
    <property type="entry name" value="EPOXHYDRLASE"/>
</dbReference>
<dbReference type="InterPro" id="IPR050266">
    <property type="entry name" value="AB_hydrolase_sf"/>
</dbReference>
<dbReference type="EMBL" id="JACATZ010000003">
    <property type="protein sequence ID" value="NWJ47807.1"/>
    <property type="molecule type" value="Genomic_DNA"/>
</dbReference>
<dbReference type="Gene3D" id="3.40.50.1820">
    <property type="entry name" value="alpha/beta hydrolase"/>
    <property type="match status" value="1"/>
</dbReference>
<dbReference type="Proteomes" id="UP000521676">
    <property type="component" value="Unassembled WGS sequence"/>
</dbReference>
<feature type="domain" description="AB hydrolase-1" evidence="1">
    <location>
        <begin position="30"/>
        <end position="135"/>
    </location>
</feature>
<gene>
    <name evidence="2" type="ORF">HXX08_18295</name>
    <name evidence="3" type="ORF">OZ401_003341</name>
</gene>
<name>A0A8T7M6P5_9CHLR</name>
<dbReference type="PRINTS" id="PR00111">
    <property type="entry name" value="ABHYDROLASE"/>
</dbReference>
<protein>
    <submittedName>
        <fullName evidence="2">Alpha/beta hydrolase</fullName>
    </submittedName>
</protein>
<dbReference type="Pfam" id="PF00561">
    <property type="entry name" value="Abhydrolase_1"/>
    <property type="match status" value="1"/>
</dbReference>